<dbReference type="SMART" id="SM00448">
    <property type="entry name" value="REC"/>
    <property type="match status" value="1"/>
</dbReference>
<dbReference type="CDD" id="cd00088">
    <property type="entry name" value="HPT"/>
    <property type="match status" value="1"/>
</dbReference>
<protein>
    <submittedName>
        <fullName evidence="7">Response regulator receiver and Hpt phospho transfer protein</fullName>
    </submittedName>
</protein>
<evidence type="ECO:0000313" key="8">
    <source>
        <dbReference type="Proteomes" id="UP000014975"/>
    </source>
</evidence>
<dbReference type="Proteomes" id="UP000014975">
    <property type="component" value="Unassembled WGS sequence"/>
</dbReference>
<feature type="modified residue" description="4-aspartylphosphate" evidence="3">
    <location>
        <position position="78"/>
    </location>
</feature>
<evidence type="ECO:0000256" key="4">
    <source>
        <dbReference type="SAM" id="MobiDB-lite"/>
    </source>
</evidence>
<feature type="domain" description="HPt" evidence="6">
    <location>
        <begin position="159"/>
        <end position="251"/>
    </location>
</feature>
<evidence type="ECO:0000256" key="2">
    <source>
        <dbReference type="PROSITE-ProRule" id="PRU00110"/>
    </source>
</evidence>
<dbReference type="PANTHER" id="PTHR44591:SF3">
    <property type="entry name" value="RESPONSE REGULATORY DOMAIN-CONTAINING PROTEIN"/>
    <property type="match status" value="1"/>
</dbReference>
<dbReference type="STRING" id="1121439.dsat_1208"/>
<reference evidence="7 8" key="1">
    <citation type="journal article" date="2013" name="Genome Announc.">
        <title>Draft genome sequences for three mercury-methylating, sulfate-reducing bacteria.</title>
        <authorList>
            <person name="Brown S.D."/>
            <person name="Hurt R.A.Jr."/>
            <person name="Gilmour C.C."/>
            <person name="Elias D.A."/>
        </authorList>
    </citation>
    <scope>NUCLEOTIDE SEQUENCE [LARGE SCALE GENOMIC DNA]</scope>
    <source>
        <strain evidence="7 8">DSM 16529</strain>
    </source>
</reference>
<dbReference type="EMBL" id="ATHI01000030">
    <property type="protein sequence ID" value="EPR31081.1"/>
    <property type="molecule type" value="Genomic_DNA"/>
</dbReference>
<proteinExistence type="predicted"/>
<feature type="domain" description="Response regulatory" evidence="5">
    <location>
        <begin position="29"/>
        <end position="148"/>
    </location>
</feature>
<accession>S7T3A8</accession>
<dbReference type="PROSITE" id="PS50894">
    <property type="entry name" value="HPT"/>
    <property type="match status" value="1"/>
</dbReference>
<dbReference type="Gene3D" id="3.40.50.2300">
    <property type="match status" value="1"/>
</dbReference>
<dbReference type="GO" id="GO:0000160">
    <property type="term" value="P:phosphorelay signal transduction system"/>
    <property type="evidence" value="ECO:0007669"/>
    <property type="project" value="InterPro"/>
</dbReference>
<dbReference type="InterPro" id="IPR050595">
    <property type="entry name" value="Bact_response_regulator"/>
</dbReference>
<evidence type="ECO:0000256" key="3">
    <source>
        <dbReference type="PROSITE-ProRule" id="PRU00169"/>
    </source>
</evidence>
<dbReference type="InterPro" id="IPR036641">
    <property type="entry name" value="HPT_dom_sf"/>
</dbReference>
<dbReference type="Pfam" id="PF00072">
    <property type="entry name" value="Response_reg"/>
    <property type="match status" value="1"/>
</dbReference>
<dbReference type="InterPro" id="IPR011006">
    <property type="entry name" value="CheY-like_superfamily"/>
</dbReference>
<name>S7T3A8_9BACT</name>
<dbReference type="GO" id="GO:0004672">
    <property type="term" value="F:protein kinase activity"/>
    <property type="evidence" value="ECO:0007669"/>
    <property type="project" value="UniProtKB-ARBA"/>
</dbReference>
<dbReference type="SMART" id="SM00073">
    <property type="entry name" value="HPT"/>
    <property type="match status" value="1"/>
</dbReference>
<dbReference type="InterPro" id="IPR001789">
    <property type="entry name" value="Sig_transdc_resp-reg_receiver"/>
</dbReference>
<dbReference type="SUPFAM" id="SSF47226">
    <property type="entry name" value="Histidine-containing phosphotransfer domain, HPT domain"/>
    <property type="match status" value="1"/>
</dbReference>
<organism evidence="7 8">
    <name type="scientific">Alkalidesulfovibrio alkalitolerans DSM 16529</name>
    <dbReference type="NCBI Taxonomy" id="1121439"/>
    <lineage>
        <taxon>Bacteria</taxon>
        <taxon>Pseudomonadati</taxon>
        <taxon>Thermodesulfobacteriota</taxon>
        <taxon>Desulfovibrionia</taxon>
        <taxon>Desulfovibrionales</taxon>
        <taxon>Desulfovibrionaceae</taxon>
        <taxon>Alkalidesulfovibrio</taxon>
    </lineage>
</organism>
<gene>
    <name evidence="7" type="ORF">dsat_1208</name>
</gene>
<dbReference type="CDD" id="cd17546">
    <property type="entry name" value="REC_hyHK_CKI1_RcsC-like"/>
    <property type="match status" value="1"/>
</dbReference>
<dbReference type="SUPFAM" id="SSF52172">
    <property type="entry name" value="CheY-like"/>
    <property type="match status" value="1"/>
</dbReference>
<sequence length="251" mass="26865">MRYGIGRCENPMAEHTHSTSRPASGDQRPVLLVEDDVLNAMYTEQVLRRMGLPARVAGSGRAALEIMASLPVRAVILDIELPDMDGFEVLRRVREARHWATSSDVPVFALTGHERAWIKKRDVTGALSGILSKPISEAALAEALAPSANALTGRSLGADTALAREFASIFLDELPGRLAGLRHAMDTDDLGALARHGHSLKSTTAMVGATRASIAAMRLEAAAVQGCPEDCRSLVADLERELHAARTSLDA</sequence>
<dbReference type="PROSITE" id="PS50110">
    <property type="entry name" value="RESPONSE_REGULATORY"/>
    <property type="match status" value="1"/>
</dbReference>
<keyword evidence="8" id="KW-1185">Reference proteome</keyword>
<evidence type="ECO:0000313" key="7">
    <source>
        <dbReference type="EMBL" id="EPR31081.1"/>
    </source>
</evidence>
<feature type="modified residue" description="Phosphohistidine" evidence="2">
    <location>
        <position position="198"/>
    </location>
</feature>
<dbReference type="eggNOG" id="COG0745">
    <property type="taxonomic scope" value="Bacteria"/>
</dbReference>
<evidence type="ECO:0000259" key="6">
    <source>
        <dbReference type="PROSITE" id="PS50894"/>
    </source>
</evidence>
<evidence type="ECO:0000256" key="1">
    <source>
        <dbReference type="ARBA" id="ARBA00022553"/>
    </source>
</evidence>
<dbReference type="PATRIC" id="fig|1121439.3.peg.2592"/>
<comment type="caution">
    <text evidence="7">The sequence shown here is derived from an EMBL/GenBank/DDBJ whole genome shotgun (WGS) entry which is preliminary data.</text>
</comment>
<dbReference type="PANTHER" id="PTHR44591">
    <property type="entry name" value="STRESS RESPONSE REGULATOR PROTEIN 1"/>
    <property type="match status" value="1"/>
</dbReference>
<evidence type="ECO:0000259" key="5">
    <source>
        <dbReference type="PROSITE" id="PS50110"/>
    </source>
</evidence>
<keyword evidence="1 3" id="KW-0597">Phosphoprotein</keyword>
<dbReference type="Pfam" id="PF01627">
    <property type="entry name" value="Hpt"/>
    <property type="match status" value="1"/>
</dbReference>
<dbReference type="AlphaFoldDB" id="S7T3A8"/>
<dbReference type="InterPro" id="IPR008207">
    <property type="entry name" value="Sig_transdc_His_kin_Hpt_dom"/>
</dbReference>
<feature type="region of interest" description="Disordered" evidence="4">
    <location>
        <begin position="1"/>
        <end position="26"/>
    </location>
</feature>
<dbReference type="Gene3D" id="1.20.120.160">
    <property type="entry name" value="HPT domain"/>
    <property type="match status" value="1"/>
</dbReference>